<dbReference type="Gene3D" id="2.40.170.20">
    <property type="entry name" value="TonB-dependent receptor, beta-barrel domain"/>
    <property type="match status" value="1"/>
</dbReference>
<name>A0A172U2K7_9BACT</name>
<evidence type="ECO:0000256" key="8">
    <source>
        <dbReference type="ARBA" id="ARBA00023077"/>
    </source>
</evidence>
<comment type="subcellular location">
    <subcellularLocation>
        <location evidence="1 11">Cell outer membrane</location>
        <topology evidence="1 11">Multi-pass membrane protein</topology>
    </subcellularLocation>
</comment>
<dbReference type="Gene3D" id="2.60.40.1120">
    <property type="entry name" value="Carboxypeptidase-like, regulatory domain"/>
    <property type="match status" value="1"/>
</dbReference>
<dbReference type="SUPFAM" id="SSF56935">
    <property type="entry name" value="Porins"/>
    <property type="match status" value="1"/>
</dbReference>
<protein>
    <submittedName>
        <fullName evidence="15">Membrane protein</fullName>
    </submittedName>
</protein>
<evidence type="ECO:0000313" key="16">
    <source>
        <dbReference type="Proteomes" id="UP000077177"/>
    </source>
</evidence>
<dbReference type="InterPro" id="IPR036942">
    <property type="entry name" value="Beta-barrel_TonB_sf"/>
</dbReference>
<dbReference type="InterPro" id="IPR039426">
    <property type="entry name" value="TonB-dep_rcpt-like"/>
</dbReference>
<reference evidence="16" key="1">
    <citation type="submission" date="2015-01" db="EMBL/GenBank/DDBJ databases">
        <title>Flavisolibacter sp./LCS9/ whole genome sequencing.</title>
        <authorList>
            <person name="Kim M.K."/>
            <person name="Srinivasan S."/>
            <person name="Lee J.-J."/>
        </authorList>
    </citation>
    <scope>NUCLEOTIDE SEQUENCE [LARGE SCALE GENOMIC DNA]</scope>
    <source>
        <strain evidence="16">LCS9</strain>
    </source>
</reference>
<keyword evidence="3 11" id="KW-1134">Transmembrane beta strand</keyword>
<evidence type="ECO:0000256" key="1">
    <source>
        <dbReference type="ARBA" id="ARBA00004571"/>
    </source>
</evidence>
<gene>
    <name evidence="15" type="ORF">SY85_01895</name>
</gene>
<reference evidence="15 16" key="2">
    <citation type="journal article" date="2016" name="Int. J. Syst. Evol. Microbiol.">
        <title>Flavisolibacter tropicus sp. nov., isolated from tropical soil.</title>
        <authorList>
            <person name="Lee J.J."/>
            <person name="Kang M.S."/>
            <person name="Kim G.S."/>
            <person name="Lee C.S."/>
            <person name="Lim S."/>
            <person name="Lee J."/>
            <person name="Roh S.H."/>
            <person name="Kang H."/>
            <person name="Ha J.M."/>
            <person name="Bae S."/>
            <person name="Jung H.Y."/>
            <person name="Kim M.K."/>
        </authorList>
    </citation>
    <scope>NUCLEOTIDE SEQUENCE [LARGE SCALE GENOMIC DNA]</scope>
    <source>
        <strain evidence="15 16">LCS9</strain>
    </source>
</reference>
<dbReference type="NCBIfam" id="TIGR04057">
    <property type="entry name" value="SusC_RagA_signa"/>
    <property type="match status" value="1"/>
</dbReference>
<dbReference type="PROSITE" id="PS52016">
    <property type="entry name" value="TONB_DEPENDENT_REC_3"/>
    <property type="match status" value="1"/>
</dbReference>
<dbReference type="InterPro" id="IPR000531">
    <property type="entry name" value="Beta-barrel_TonB"/>
</dbReference>
<keyword evidence="7" id="KW-0406">Ion transport</keyword>
<evidence type="ECO:0000256" key="9">
    <source>
        <dbReference type="ARBA" id="ARBA00023136"/>
    </source>
</evidence>
<keyword evidence="5 11" id="KW-0812">Transmembrane</keyword>
<dbReference type="EMBL" id="CP011390">
    <property type="protein sequence ID" value="ANE53263.1"/>
    <property type="molecule type" value="Genomic_DNA"/>
</dbReference>
<keyword evidence="2 11" id="KW-0813">Transport</keyword>
<dbReference type="PANTHER" id="PTHR32552:SF81">
    <property type="entry name" value="TONB-DEPENDENT OUTER MEMBRANE RECEPTOR"/>
    <property type="match status" value="1"/>
</dbReference>
<dbReference type="AlphaFoldDB" id="A0A172U2K7"/>
<dbReference type="GO" id="GO:0006826">
    <property type="term" value="P:iron ion transport"/>
    <property type="evidence" value="ECO:0007669"/>
    <property type="project" value="UniProtKB-KW"/>
</dbReference>
<evidence type="ECO:0000256" key="2">
    <source>
        <dbReference type="ARBA" id="ARBA00022448"/>
    </source>
</evidence>
<evidence type="ECO:0000259" key="13">
    <source>
        <dbReference type="Pfam" id="PF00593"/>
    </source>
</evidence>
<dbReference type="InterPro" id="IPR012910">
    <property type="entry name" value="Plug_dom"/>
</dbReference>
<keyword evidence="8 12" id="KW-0798">TonB box</keyword>
<sequence length="1011" mass="109382">MPPAFAYSGSNDKFDRGYKNLFQEVTGRIIGADGKPLSGVSVTVKGTSRGTTTDANGAFSINANRGEVLVVSYVGYQAQEFTVGDDKTLAITLTATSGQLSEVVVTALGVRRERKALGYSVTEVKGEELTRAREVNVVNSLAGRVAGLNVNGVAGGPGSSSNLIIRGISSISGTNQPLYVVNGVPMEGQPNSQYSQQGTQFDNGPDRGDAIGNLNPDDIETISVLKGAAASALYGYRAKAGVIMITTKSGRGDGIEFNSNYVAETIIDPTDWQYVYGQGANNIKPPNQAAAFTSGQSSYGGKLDGSSVVQFDGISRPYIAQKDNLENFYRTGGSFTNTLAFNKSFTGGALRFSASNLSNNAVIPNSGLDRQNFSLNGNFSPMNNLTIDVRMNYIIENAKNRPFLSDGPGNANFNVMFLPTSVNVNDLQPATTPDGKERSYSDNTFATNPWFAAYNFITNTKRDRLLSTATVRYTFNNGLFLQGRAGRDAYTDRYTQVVPTGTAYRPNGSINEQTYQFGDINVDGLAGMTFNLGGNGMTLTPNIGASYRRTKDENITNTGSDFAIPFLYNINNTKSKGTTALKTDQEVQSLYGTLEFDIRDFLYLTGSVRSDWFSTLAAIDRDNKLNVVYPSVSASFIFSEFLKLPWMTFGKLRAGYAEVGQATTPYQTALYYSLLSPTLNGAPLGNIVNPNVPNNELKPSRAQEFEIGTELRFFNNRLGLDLTFYDKRSKDEIVFAPASTTSGYNGAVLNIGEMKNVGFEALITGTPIRTGDFNWTTSLNGSVNDNEVIKLAAGQSSLPISVSRSGVGFTRHVVGEPAVQVMAYDYKYDASGKVVLDANGIPARGDLVPFGSAYHKWIAGWNNEITYKRANLSFLIDGKWGGKIFSATDFYGYLFGLHKATLENREGTFGTANVNAATYYGTIASNISKTFVNDASFIKLRQITLGYSFPSLFNNHIKGLNISLVARNLAILMKKTDNIDPEGNFTPLAQGLELGGVPPVRSYGINLNVRL</sequence>
<dbReference type="SUPFAM" id="SSF49464">
    <property type="entry name" value="Carboxypeptidase regulatory domain-like"/>
    <property type="match status" value="1"/>
</dbReference>
<dbReference type="Pfam" id="PF07715">
    <property type="entry name" value="Plug"/>
    <property type="match status" value="1"/>
</dbReference>
<feature type="domain" description="TonB-dependent receptor-like beta-barrel" evidence="13">
    <location>
        <begin position="427"/>
        <end position="969"/>
    </location>
</feature>
<organism evidence="15 16">
    <name type="scientific">Flavisolibacter tropicus</name>
    <dbReference type="NCBI Taxonomy" id="1492898"/>
    <lineage>
        <taxon>Bacteria</taxon>
        <taxon>Pseudomonadati</taxon>
        <taxon>Bacteroidota</taxon>
        <taxon>Chitinophagia</taxon>
        <taxon>Chitinophagales</taxon>
        <taxon>Chitinophagaceae</taxon>
        <taxon>Flavisolibacter</taxon>
    </lineage>
</organism>
<dbReference type="Pfam" id="PF13715">
    <property type="entry name" value="CarbopepD_reg_2"/>
    <property type="match status" value="1"/>
</dbReference>
<dbReference type="NCBIfam" id="TIGR04056">
    <property type="entry name" value="OMP_RagA_SusC"/>
    <property type="match status" value="1"/>
</dbReference>
<evidence type="ECO:0000256" key="3">
    <source>
        <dbReference type="ARBA" id="ARBA00022452"/>
    </source>
</evidence>
<evidence type="ECO:0000259" key="14">
    <source>
        <dbReference type="Pfam" id="PF07715"/>
    </source>
</evidence>
<dbReference type="STRING" id="1492898.SY85_01895"/>
<evidence type="ECO:0000256" key="11">
    <source>
        <dbReference type="PROSITE-ProRule" id="PRU01360"/>
    </source>
</evidence>
<dbReference type="InterPro" id="IPR037066">
    <property type="entry name" value="Plug_dom_sf"/>
</dbReference>
<proteinExistence type="inferred from homology"/>
<dbReference type="Pfam" id="PF00593">
    <property type="entry name" value="TonB_dep_Rec_b-barrel"/>
    <property type="match status" value="1"/>
</dbReference>
<dbReference type="InterPro" id="IPR023997">
    <property type="entry name" value="TonB-dep_OMP_SusC/RagA_CS"/>
</dbReference>
<dbReference type="PATRIC" id="fig|1492898.3.peg.414"/>
<keyword evidence="6" id="KW-0408">Iron</keyword>
<dbReference type="GO" id="GO:0009279">
    <property type="term" value="C:cell outer membrane"/>
    <property type="evidence" value="ECO:0007669"/>
    <property type="project" value="UniProtKB-SubCell"/>
</dbReference>
<dbReference type="Proteomes" id="UP000077177">
    <property type="component" value="Chromosome"/>
</dbReference>
<evidence type="ECO:0000256" key="7">
    <source>
        <dbReference type="ARBA" id="ARBA00023065"/>
    </source>
</evidence>
<dbReference type="InterPro" id="IPR008969">
    <property type="entry name" value="CarboxyPept-like_regulatory"/>
</dbReference>
<evidence type="ECO:0000256" key="5">
    <source>
        <dbReference type="ARBA" id="ARBA00022692"/>
    </source>
</evidence>
<dbReference type="InterPro" id="IPR023996">
    <property type="entry name" value="TonB-dep_OMP_SusC/RagA"/>
</dbReference>
<keyword evidence="10 11" id="KW-0998">Cell outer membrane</keyword>
<comment type="similarity">
    <text evidence="11 12">Belongs to the TonB-dependent receptor family.</text>
</comment>
<dbReference type="Gene3D" id="2.170.130.10">
    <property type="entry name" value="TonB-dependent receptor, plug domain"/>
    <property type="match status" value="1"/>
</dbReference>
<keyword evidence="4" id="KW-0410">Iron transport</keyword>
<dbReference type="PANTHER" id="PTHR32552">
    <property type="entry name" value="FERRICHROME IRON RECEPTOR-RELATED"/>
    <property type="match status" value="1"/>
</dbReference>
<evidence type="ECO:0000313" key="15">
    <source>
        <dbReference type="EMBL" id="ANE53263.1"/>
    </source>
</evidence>
<evidence type="ECO:0000256" key="10">
    <source>
        <dbReference type="ARBA" id="ARBA00023237"/>
    </source>
</evidence>
<evidence type="ECO:0000256" key="4">
    <source>
        <dbReference type="ARBA" id="ARBA00022496"/>
    </source>
</evidence>
<keyword evidence="9 11" id="KW-0472">Membrane</keyword>
<feature type="domain" description="TonB-dependent receptor plug" evidence="14">
    <location>
        <begin position="117"/>
        <end position="242"/>
    </location>
</feature>
<evidence type="ECO:0000256" key="6">
    <source>
        <dbReference type="ARBA" id="ARBA00023004"/>
    </source>
</evidence>
<keyword evidence="16" id="KW-1185">Reference proteome</keyword>
<dbReference type="KEGG" id="fla:SY85_01895"/>
<accession>A0A172U2K7</accession>
<evidence type="ECO:0000256" key="12">
    <source>
        <dbReference type="RuleBase" id="RU003357"/>
    </source>
</evidence>